<gene>
    <name evidence="2" type="ORF">RhiirA5_445952</name>
</gene>
<dbReference type="AlphaFoldDB" id="A0A2N0NC33"/>
<dbReference type="EMBL" id="LLXJ01012254">
    <property type="protein sequence ID" value="PKB92121.1"/>
    <property type="molecule type" value="Genomic_DNA"/>
</dbReference>
<feature type="region of interest" description="Disordered" evidence="1">
    <location>
        <begin position="20"/>
        <end position="65"/>
    </location>
</feature>
<reference evidence="2 3" key="2">
    <citation type="submission" date="2017-09" db="EMBL/GenBank/DDBJ databases">
        <title>Extensive intraspecific genome diversity in a model arbuscular mycorrhizal fungus.</title>
        <authorList>
            <person name="Chen E.C."/>
            <person name="Morin E."/>
            <person name="Beaudet D."/>
            <person name="Noel J."/>
            <person name="Ndikumana S."/>
            <person name="Charron P."/>
            <person name="St-Onge C."/>
            <person name="Giorgi J."/>
            <person name="Grigoriev I.V."/>
            <person name="Roux C."/>
            <person name="Martin F.M."/>
            <person name="Corradi N."/>
        </authorList>
    </citation>
    <scope>NUCLEOTIDE SEQUENCE [LARGE SCALE GENOMIC DNA]</scope>
    <source>
        <strain evidence="2 3">A5</strain>
    </source>
</reference>
<evidence type="ECO:0000313" key="2">
    <source>
        <dbReference type="EMBL" id="PKB92121.1"/>
    </source>
</evidence>
<sequence>MGQCIGKVLCNTKEPEVSSNIEEFEESGTGKFKGSGTKEFESSNIKEFEESNTKESKGISNKLKY</sequence>
<protein>
    <submittedName>
        <fullName evidence="2">Uncharacterized protein</fullName>
    </submittedName>
</protein>
<accession>A0A2N0NC33</accession>
<name>A0A2N0NC33_9GLOM</name>
<evidence type="ECO:0000256" key="1">
    <source>
        <dbReference type="SAM" id="MobiDB-lite"/>
    </source>
</evidence>
<proteinExistence type="predicted"/>
<comment type="caution">
    <text evidence="2">The sequence shown here is derived from an EMBL/GenBank/DDBJ whole genome shotgun (WGS) entry which is preliminary data.</text>
</comment>
<organism evidence="2 3">
    <name type="scientific">Rhizophagus irregularis</name>
    <dbReference type="NCBI Taxonomy" id="588596"/>
    <lineage>
        <taxon>Eukaryota</taxon>
        <taxon>Fungi</taxon>
        <taxon>Fungi incertae sedis</taxon>
        <taxon>Mucoromycota</taxon>
        <taxon>Glomeromycotina</taxon>
        <taxon>Glomeromycetes</taxon>
        <taxon>Glomerales</taxon>
        <taxon>Glomeraceae</taxon>
        <taxon>Rhizophagus</taxon>
    </lineage>
</organism>
<feature type="compositionally biased region" description="Basic and acidic residues" evidence="1">
    <location>
        <begin position="36"/>
        <end position="57"/>
    </location>
</feature>
<evidence type="ECO:0000313" key="3">
    <source>
        <dbReference type="Proteomes" id="UP000232722"/>
    </source>
</evidence>
<dbReference type="Proteomes" id="UP000232722">
    <property type="component" value="Unassembled WGS sequence"/>
</dbReference>
<reference evidence="2 3" key="1">
    <citation type="submission" date="2016-04" db="EMBL/GenBank/DDBJ databases">
        <title>Genome analyses suggest a sexual origin of heterokaryosis in a supposedly ancient asexual fungus.</title>
        <authorList>
            <person name="Ropars J."/>
            <person name="Sedzielewska K."/>
            <person name="Noel J."/>
            <person name="Charron P."/>
            <person name="Farinelli L."/>
            <person name="Marton T."/>
            <person name="Kruger M."/>
            <person name="Pelin A."/>
            <person name="Brachmann A."/>
            <person name="Corradi N."/>
        </authorList>
    </citation>
    <scope>NUCLEOTIDE SEQUENCE [LARGE SCALE GENOMIC DNA]</scope>
    <source>
        <strain evidence="2 3">A5</strain>
    </source>
</reference>